<dbReference type="RefSeq" id="WP_185052002.1">
    <property type="nucleotide sequence ID" value="NZ_BAABIX010000042.1"/>
</dbReference>
<dbReference type="SUPFAM" id="SSF53720">
    <property type="entry name" value="ALDH-like"/>
    <property type="match status" value="1"/>
</dbReference>
<keyword evidence="2 7" id="KW-0028">Amino-acid biosynthesis</keyword>
<evidence type="ECO:0000256" key="7">
    <source>
        <dbReference type="HAMAP-Rule" id="MF_00412"/>
    </source>
</evidence>
<dbReference type="Proteomes" id="UP000578449">
    <property type="component" value="Unassembled WGS sequence"/>
</dbReference>
<evidence type="ECO:0000256" key="3">
    <source>
        <dbReference type="ARBA" id="ARBA00022650"/>
    </source>
</evidence>
<dbReference type="CDD" id="cd07079">
    <property type="entry name" value="ALDH_F18-19_ProA-GPR"/>
    <property type="match status" value="1"/>
</dbReference>
<evidence type="ECO:0000256" key="2">
    <source>
        <dbReference type="ARBA" id="ARBA00022605"/>
    </source>
</evidence>
<dbReference type="UniPathway" id="UPA00098">
    <property type="reaction ID" value="UER00360"/>
</dbReference>
<reference evidence="9 10" key="1">
    <citation type="submission" date="2020-08" db="EMBL/GenBank/DDBJ databases">
        <title>Genomic Encyclopedia of Type Strains, Phase IV (KMG-IV): sequencing the most valuable type-strain genomes for metagenomic binning, comparative biology and taxonomic classification.</title>
        <authorList>
            <person name="Goeker M."/>
        </authorList>
    </citation>
    <scope>NUCLEOTIDE SEQUENCE [LARGE SCALE GENOMIC DNA]</scope>
    <source>
        <strain evidence="9 10">DSM 45615</strain>
    </source>
</reference>
<dbReference type="EC" id="1.2.1.41" evidence="7"/>
<keyword evidence="7" id="KW-0963">Cytoplasm</keyword>
<evidence type="ECO:0000256" key="4">
    <source>
        <dbReference type="ARBA" id="ARBA00022857"/>
    </source>
</evidence>
<dbReference type="InterPro" id="IPR015590">
    <property type="entry name" value="Aldehyde_DH_dom"/>
</dbReference>
<protein>
    <recommendedName>
        <fullName evidence="7">Gamma-glutamyl phosphate reductase</fullName>
        <shortName evidence="7">GPR</shortName>
        <ecNumber evidence="7">1.2.1.41</ecNumber>
    </recommendedName>
    <alternativeName>
        <fullName evidence="7">Glutamate-5-semialdehyde dehydrogenase</fullName>
    </alternativeName>
    <alternativeName>
        <fullName evidence="7">Glutamyl-gamma-semialdehyde dehydrogenase</fullName>
        <shortName evidence="7">GSA dehydrogenase</shortName>
    </alternativeName>
</protein>
<dbReference type="NCBIfam" id="NF001221">
    <property type="entry name" value="PRK00197.1"/>
    <property type="match status" value="1"/>
</dbReference>
<keyword evidence="10" id="KW-1185">Reference proteome</keyword>
<keyword evidence="3 7" id="KW-0641">Proline biosynthesis</keyword>
<gene>
    <name evidence="7" type="primary">proA</name>
    <name evidence="9" type="ORF">HNP84_004778</name>
</gene>
<dbReference type="InterPro" id="IPR012134">
    <property type="entry name" value="Glu-5-SA_DH"/>
</dbReference>
<dbReference type="Gene3D" id="3.40.309.10">
    <property type="entry name" value="Aldehyde Dehydrogenase, Chain A, domain 2"/>
    <property type="match status" value="1"/>
</dbReference>
<dbReference type="InterPro" id="IPR016163">
    <property type="entry name" value="Ald_DH_C"/>
</dbReference>
<dbReference type="PANTHER" id="PTHR11063:SF8">
    <property type="entry name" value="DELTA-1-PYRROLINE-5-CARBOXYLATE SYNTHASE"/>
    <property type="match status" value="1"/>
</dbReference>
<keyword evidence="4 7" id="KW-0521">NADP</keyword>
<accession>A0A840P6U8</accession>
<evidence type="ECO:0000256" key="6">
    <source>
        <dbReference type="ARBA" id="ARBA00049024"/>
    </source>
</evidence>
<comment type="caution">
    <text evidence="9">The sequence shown here is derived from an EMBL/GenBank/DDBJ whole genome shotgun (WGS) entry which is preliminary data.</text>
</comment>
<dbReference type="HAMAP" id="MF_00412">
    <property type="entry name" value="ProA"/>
    <property type="match status" value="1"/>
</dbReference>
<dbReference type="PROSITE" id="PS01223">
    <property type="entry name" value="PROA"/>
    <property type="match status" value="1"/>
</dbReference>
<feature type="domain" description="Aldehyde dehydrogenase" evidence="8">
    <location>
        <begin position="4"/>
        <end position="290"/>
    </location>
</feature>
<dbReference type="InterPro" id="IPR016161">
    <property type="entry name" value="Ald_DH/histidinol_DH"/>
</dbReference>
<dbReference type="FunFam" id="3.40.309.10:FF:000006">
    <property type="entry name" value="Gamma-glutamyl phosphate reductase"/>
    <property type="match status" value="1"/>
</dbReference>
<sequence>MSDHDEFLKVATAAKEAAAELAPLPRAPKDAALRTIADALVARSAEIVAANAGDVARARESGTSEAMIDRLTLDEGRIAAIADAVRKVADLPDPVGEVVRGSTLPNGLELRQIRVPLGVVGIIYEGRPNVTVDAAALCLKSGNAALLRGSSSAYASNVALVGVMQDALADAGVPAGAVQLVPGQTRESVKLLMRARGLVDVLIPRGGASLIKSVVEESTVPVIETGLGVCHVYVDADADLGMAVDILLNSKTQRVSVCNAAETLLVHADVAEAFLPLALKALADAGVTVHGDERVAAYGAQVVPATEDDYYAEYLSLDIAARVVDSLEDAVAHIRTYGSGHTESIVTRSQPAARRFVALVDSAAVGVNASTRFTDGGEFGFGAEIGISTQKLHARGPMGLPELTSTKWVFTGEGHLRGV</sequence>
<dbReference type="InterPro" id="IPR000965">
    <property type="entry name" value="GPR_dom"/>
</dbReference>
<dbReference type="GO" id="GO:0050661">
    <property type="term" value="F:NADP binding"/>
    <property type="evidence" value="ECO:0007669"/>
    <property type="project" value="InterPro"/>
</dbReference>
<dbReference type="GO" id="GO:0004350">
    <property type="term" value="F:glutamate-5-semialdehyde dehydrogenase activity"/>
    <property type="evidence" value="ECO:0007669"/>
    <property type="project" value="UniProtKB-UniRule"/>
</dbReference>
<dbReference type="NCBIfam" id="TIGR00407">
    <property type="entry name" value="proA"/>
    <property type="match status" value="1"/>
</dbReference>
<evidence type="ECO:0000256" key="1">
    <source>
        <dbReference type="ARBA" id="ARBA00004985"/>
    </source>
</evidence>
<proteinExistence type="inferred from homology"/>
<comment type="catalytic activity">
    <reaction evidence="6 7">
        <text>L-glutamate 5-semialdehyde + phosphate + NADP(+) = L-glutamyl 5-phosphate + NADPH + H(+)</text>
        <dbReference type="Rhea" id="RHEA:19541"/>
        <dbReference type="ChEBI" id="CHEBI:15378"/>
        <dbReference type="ChEBI" id="CHEBI:43474"/>
        <dbReference type="ChEBI" id="CHEBI:57783"/>
        <dbReference type="ChEBI" id="CHEBI:58066"/>
        <dbReference type="ChEBI" id="CHEBI:58274"/>
        <dbReference type="ChEBI" id="CHEBI:58349"/>
        <dbReference type="EC" id="1.2.1.41"/>
    </reaction>
</comment>
<dbReference type="AlphaFoldDB" id="A0A840P6U8"/>
<comment type="function">
    <text evidence="7">Catalyzes the NADPH-dependent reduction of L-glutamate 5-phosphate into L-glutamate 5-semialdehyde and phosphate. The product spontaneously undergoes cyclization to form 1-pyrroline-5-carboxylate.</text>
</comment>
<evidence type="ECO:0000313" key="10">
    <source>
        <dbReference type="Proteomes" id="UP000578449"/>
    </source>
</evidence>
<evidence type="ECO:0000313" key="9">
    <source>
        <dbReference type="EMBL" id="MBB5135042.1"/>
    </source>
</evidence>
<dbReference type="Pfam" id="PF00171">
    <property type="entry name" value="Aldedh"/>
    <property type="match status" value="1"/>
</dbReference>
<comment type="similarity">
    <text evidence="7">Belongs to the gamma-glutamyl phosphate reductase family.</text>
</comment>
<dbReference type="InterPro" id="IPR016162">
    <property type="entry name" value="Ald_DH_N"/>
</dbReference>
<dbReference type="PIRSF" id="PIRSF000151">
    <property type="entry name" value="GPR"/>
    <property type="match status" value="1"/>
</dbReference>
<comment type="pathway">
    <text evidence="1 7">Amino-acid biosynthesis; L-proline biosynthesis; L-glutamate 5-semialdehyde from L-glutamate: step 2/2.</text>
</comment>
<dbReference type="GO" id="GO:0055129">
    <property type="term" value="P:L-proline biosynthetic process"/>
    <property type="evidence" value="ECO:0007669"/>
    <property type="project" value="UniProtKB-UniRule"/>
</dbReference>
<dbReference type="InterPro" id="IPR020593">
    <property type="entry name" value="G-glutamylP_reductase_CS"/>
</dbReference>
<dbReference type="EMBL" id="JACHGN010000010">
    <property type="protein sequence ID" value="MBB5135042.1"/>
    <property type="molecule type" value="Genomic_DNA"/>
</dbReference>
<evidence type="ECO:0000259" key="8">
    <source>
        <dbReference type="Pfam" id="PF00171"/>
    </source>
</evidence>
<name>A0A840P6U8_9ACTN</name>
<comment type="subcellular location">
    <subcellularLocation>
        <location evidence="7">Cytoplasm</location>
    </subcellularLocation>
</comment>
<dbReference type="GO" id="GO:0005737">
    <property type="term" value="C:cytoplasm"/>
    <property type="evidence" value="ECO:0007669"/>
    <property type="project" value="UniProtKB-SubCell"/>
</dbReference>
<keyword evidence="5 7" id="KW-0560">Oxidoreductase</keyword>
<evidence type="ECO:0000256" key="5">
    <source>
        <dbReference type="ARBA" id="ARBA00023002"/>
    </source>
</evidence>
<dbReference type="PANTHER" id="PTHR11063">
    <property type="entry name" value="GLUTAMATE SEMIALDEHYDE DEHYDROGENASE"/>
    <property type="match status" value="1"/>
</dbReference>
<dbReference type="Gene3D" id="3.40.605.10">
    <property type="entry name" value="Aldehyde Dehydrogenase, Chain A, domain 1"/>
    <property type="match status" value="1"/>
</dbReference>
<organism evidence="9 10">
    <name type="scientific">Thermocatellispora tengchongensis</name>
    <dbReference type="NCBI Taxonomy" id="1073253"/>
    <lineage>
        <taxon>Bacteria</taxon>
        <taxon>Bacillati</taxon>
        <taxon>Actinomycetota</taxon>
        <taxon>Actinomycetes</taxon>
        <taxon>Streptosporangiales</taxon>
        <taxon>Streptosporangiaceae</taxon>
        <taxon>Thermocatellispora</taxon>
    </lineage>
</organism>